<dbReference type="EMBL" id="MTYJ01000204">
    <property type="protein sequence ID" value="OWA50806.1"/>
    <property type="molecule type" value="Genomic_DNA"/>
</dbReference>
<evidence type="ECO:0000256" key="1">
    <source>
        <dbReference type="ARBA" id="ARBA00004167"/>
    </source>
</evidence>
<evidence type="ECO:0000256" key="6">
    <source>
        <dbReference type="ARBA" id="ARBA00022989"/>
    </source>
</evidence>
<evidence type="ECO:0000256" key="2">
    <source>
        <dbReference type="ARBA" id="ARBA00007647"/>
    </source>
</evidence>
<gene>
    <name evidence="9" type="ORF">BV898_15313</name>
</gene>
<dbReference type="GO" id="GO:0016020">
    <property type="term" value="C:membrane"/>
    <property type="evidence" value="ECO:0007669"/>
    <property type="project" value="UniProtKB-SubCell"/>
</dbReference>
<evidence type="ECO:0000313" key="10">
    <source>
        <dbReference type="Proteomes" id="UP000192578"/>
    </source>
</evidence>
<name>A0A9X6NDN6_HYPEX</name>
<evidence type="ECO:0000256" key="8">
    <source>
        <dbReference type="RuleBase" id="RU366017"/>
    </source>
</evidence>
<dbReference type="GO" id="GO:0005737">
    <property type="term" value="C:cytoplasm"/>
    <property type="evidence" value="ECO:0007669"/>
    <property type="project" value="TreeGrafter"/>
</dbReference>
<keyword evidence="5 8" id="KW-0812">Transmembrane</keyword>
<keyword evidence="4 8" id="KW-0808">Transferase</keyword>
<dbReference type="EC" id="2.4.1.-" evidence="8"/>
<evidence type="ECO:0000256" key="5">
    <source>
        <dbReference type="ARBA" id="ARBA00022692"/>
    </source>
</evidence>
<dbReference type="Proteomes" id="UP000192578">
    <property type="component" value="Unassembled WGS sequence"/>
</dbReference>
<dbReference type="GO" id="GO:0016757">
    <property type="term" value="F:glycosyltransferase activity"/>
    <property type="evidence" value="ECO:0007669"/>
    <property type="project" value="UniProtKB-UniRule"/>
</dbReference>
<dbReference type="PANTHER" id="PTHR21461:SF40">
    <property type="entry name" value="GLYCOSYLTRANSFERASE FAMILY 92 PROTEIN"/>
    <property type="match status" value="1"/>
</dbReference>
<keyword evidence="3 8" id="KW-0328">Glycosyltransferase</keyword>
<dbReference type="Pfam" id="PF01697">
    <property type="entry name" value="Glyco_transf_92"/>
    <property type="match status" value="1"/>
</dbReference>
<organism evidence="9 10">
    <name type="scientific">Hypsibius exemplaris</name>
    <name type="common">Freshwater tardigrade</name>
    <dbReference type="NCBI Taxonomy" id="2072580"/>
    <lineage>
        <taxon>Eukaryota</taxon>
        <taxon>Metazoa</taxon>
        <taxon>Ecdysozoa</taxon>
        <taxon>Tardigrada</taxon>
        <taxon>Eutardigrada</taxon>
        <taxon>Parachela</taxon>
        <taxon>Hypsibioidea</taxon>
        <taxon>Hypsibiidae</taxon>
        <taxon>Hypsibius</taxon>
    </lineage>
</organism>
<evidence type="ECO:0000256" key="7">
    <source>
        <dbReference type="ARBA" id="ARBA00023136"/>
    </source>
</evidence>
<dbReference type="PANTHER" id="PTHR21461">
    <property type="entry name" value="GLYCOSYLTRANSFERASE FAMILY 92 PROTEIN"/>
    <property type="match status" value="1"/>
</dbReference>
<sequence length="449" mass="51024">MLARTGYYVRLWLFVVSSFSLAFCLHSLLQTPHTVTQEYNHHAHPTVSTRSRQCAPKNVTWRQIFTDFYISSVYPTVGFATTVELHFVILGSAKVWTRADTNCTCLYYTPQHNDSASEEGILELLPESHWEDGHNMAAGRLRCKLPATDTNKTSLRVHCEQGNLSGTVTYSMPVVTDKEPANLTFAHCGLIYGLYNENQAAVVEFIEYYRLMGVSKFFWNGMEIGERTMEVLRYYEKKGIMQLSNWILPFNQTSGKSVHYHGQVAMQYDCILKTAAHYDYTVISDLDEYFATSLQPPTFASIVHNGSSDCATVRSAFMEPTANYNDTFEPQSGLPMLRTSRITNRSSEVHFYGQRSKYICRMRTVPAGLSMIHFAMSHKNDGTGKNIAVNDDAPSEETILLHFRREESEKDIATVPDERAADLAPQLRERVIQTWKEMSDDFTRHSLGG</sequence>
<keyword evidence="10" id="KW-1185">Reference proteome</keyword>
<proteinExistence type="inferred from homology"/>
<keyword evidence="7 8" id="KW-0472">Membrane</keyword>
<comment type="similarity">
    <text evidence="2 8">Belongs to the glycosyltransferase 92 family.</text>
</comment>
<comment type="caution">
    <text evidence="9">The sequence shown here is derived from an EMBL/GenBank/DDBJ whole genome shotgun (WGS) entry which is preliminary data.</text>
</comment>
<comment type="subcellular location">
    <subcellularLocation>
        <location evidence="1">Membrane</location>
        <topology evidence="1">Single-pass membrane protein</topology>
    </subcellularLocation>
</comment>
<evidence type="ECO:0000256" key="4">
    <source>
        <dbReference type="ARBA" id="ARBA00022679"/>
    </source>
</evidence>
<keyword evidence="6 8" id="KW-1133">Transmembrane helix</keyword>
<accession>A0A9X6NDN6</accession>
<evidence type="ECO:0000313" key="9">
    <source>
        <dbReference type="EMBL" id="OWA50806.1"/>
    </source>
</evidence>
<evidence type="ECO:0000256" key="3">
    <source>
        <dbReference type="ARBA" id="ARBA00022676"/>
    </source>
</evidence>
<dbReference type="InterPro" id="IPR008166">
    <property type="entry name" value="Glyco_transf_92"/>
</dbReference>
<reference evidence="10" key="1">
    <citation type="submission" date="2017-01" db="EMBL/GenBank/DDBJ databases">
        <title>Comparative genomics of anhydrobiosis in the tardigrade Hypsibius dujardini.</title>
        <authorList>
            <person name="Yoshida Y."/>
            <person name="Koutsovoulos G."/>
            <person name="Laetsch D."/>
            <person name="Stevens L."/>
            <person name="Kumar S."/>
            <person name="Horikawa D."/>
            <person name="Ishino K."/>
            <person name="Komine S."/>
            <person name="Tomita M."/>
            <person name="Blaxter M."/>
            <person name="Arakawa K."/>
        </authorList>
    </citation>
    <scope>NUCLEOTIDE SEQUENCE [LARGE SCALE GENOMIC DNA]</scope>
    <source>
        <strain evidence="10">Z151</strain>
    </source>
</reference>
<protein>
    <recommendedName>
        <fullName evidence="8">Glycosyltransferase family 92 protein</fullName>
        <ecNumber evidence="8">2.4.1.-</ecNumber>
    </recommendedName>
</protein>
<dbReference type="OrthoDB" id="2526284at2759"/>
<feature type="transmembrane region" description="Helical" evidence="8">
    <location>
        <begin position="7"/>
        <end position="29"/>
    </location>
</feature>
<dbReference type="AlphaFoldDB" id="A0A9X6NDN6"/>